<sequence length="312" mass="35856">MEIDRLSVALRSTNWQLSPKLEKNVYEFCDCIDIELHWSKNRFSSNPEAIFIQRTQIPSMEKALEYLNHVLHQARCIRRINLNVQVSTTGLVESLLAPLISHEKVRLEELYVRRRYIGQYFPKLAKLITANAKTLRVIGKIGLTEAIEGFNEHIALKRLSLINFDLVDKEHSELDNADLALTSRFYIRRLAGLGACFDHLSYTCYTGFEITRMPVLFMLRVCKVKSLRLTMQCGTAILDPPTPRVLLPELKILELVGSMEVRSDFLSRLFPSLERFDFQKQDLITGLVQRARVLSNFDFVIEPNINPIAAAC</sequence>
<proteinExistence type="predicted"/>
<gene>
    <name evidence="1" type="ORF">MENT_LOCUS22707</name>
</gene>
<name>A0A6V7V8K2_MELEN</name>
<evidence type="ECO:0000313" key="1">
    <source>
        <dbReference type="EMBL" id="CAD2171249.1"/>
    </source>
</evidence>
<accession>A0A6V7V8K2</accession>
<dbReference type="OrthoDB" id="5858028at2759"/>
<dbReference type="Proteomes" id="UP000580250">
    <property type="component" value="Unassembled WGS sequence"/>
</dbReference>
<protein>
    <submittedName>
        <fullName evidence="1">Uncharacterized protein</fullName>
    </submittedName>
</protein>
<dbReference type="AlphaFoldDB" id="A0A6V7V8K2"/>
<reference evidence="1 2" key="1">
    <citation type="submission" date="2020-08" db="EMBL/GenBank/DDBJ databases">
        <authorList>
            <person name="Koutsovoulos G."/>
            <person name="Danchin GJ E."/>
        </authorList>
    </citation>
    <scope>NUCLEOTIDE SEQUENCE [LARGE SCALE GENOMIC DNA]</scope>
</reference>
<comment type="caution">
    <text evidence="1">The sequence shown here is derived from an EMBL/GenBank/DDBJ whole genome shotgun (WGS) entry which is preliminary data.</text>
</comment>
<evidence type="ECO:0000313" key="2">
    <source>
        <dbReference type="Proteomes" id="UP000580250"/>
    </source>
</evidence>
<organism evidence="1 2">
    <name type="scientific">Meloidogyne enterolobii</name>
    <name type="common">Root-knot nematode worm</name>
    <name type="synonym">Meloidogyne mayaguensis</name>
    <dbReference type="NCBI Taxonomy" id="390850"/>
    <lineage>
        <taxon>Eukaryota</taxon>
        <taxon>Metazoa</taxon>
        <taxon>Ecdysozoa</taxon>
        <taxon>Nematoda</taxon>
        <taxon>Chromadorea</taxon>
        <taxon>Rhabditida</taxon>
        <taxon>Tylenchina</taxon>
        <taxon>Tylenchomorpha</taxon>
        <taxon>Tylenchoidea</taxon>
        <taxon>Meloidogynidae</taxon>
        <taxon>Meloidogyninae</taxon>
        <taxon>Meloidogyne</taxon>
    </lineage>
</organism>
<dbReference type="EMBL" id="CAJEWN010000180">
    <property type="protein sequence ID" value="CAD2171249.1"/>
    <property type="molecule type" value="Genomic_DNA"/>
</dbReference>